<dbReference type="PROSITE" id="PS50110">
    <property type="entry name" value="RESPONSE_REGULATORY"/>
    <property type="match status" value="1"/>
</dbReference>
<evidence type="ECO:0000313" key="4">
    <source>
        <dbReference type="EMBL" id="ERP31620.1"/>
    </source>
</evidence>
<organism evidence="4 5">
    <name type="scientific">Chitinivibrio alkaliphilus ACht1</name>
    <dbReference type="NCBI Taxonomy" id="1313304"/>
    <lineage>
        <taxon>Bacteria</taxon>
        <taxon>Pseudomonadati</taxon>
        <taxon>Fibrobacterota</taxon>
        <taxon>Chitinivibrionia</taxon>
        <taxon>Chitinivibrionales</taxon>
        <taxon>Chitinivibrionaceae</taxon>
        <taxon>Chitinivibrio</taxon>
    </lineage>
</organism>
<dbReference type="PANTHER" id="PTHR33525:SF4">
    <property type="entry name" value="CYCLIC DI-GMP PHOSPHODIESTERASE CDGJ"/>
    <property type="match status" value="1"/>
</dbReference>
<proteinExistence type="predicted"/>
<evidence type="ECO:0000256" key="1">
    <source>
        <dbReference type="PROSITE-ProRule" id="PRU00169"/>
    </source>
</evidence>
<dbReference type="OrthoDB" id="9788446at2"/>
<dbReference type="Gene3D" id="3.40.50.2300">
    <property type="match status" value="1"/>
</dbReference>
<evidence type="ECO:0000259" key="3">
    <source>
        <dbReference type="PROSITE" id="PS51833"/>
    </source>
</evidence>
<dbReference type="SMART" id="SM00448">
    <property type="entry name" value="REC"/>
    <property type="match status" value="1"/>
</dbReference>
<dbReference type="EMBL" id="ASJR01000011">
    <property type="protein sequence ID" value="ERP31620.1"/>
    <property type="molecule type" value="Genomic_DNA"/>
</dbReference>
<keyword evidence="5" id="KW-1185">Reference proteome</keyword>
<dbReference type="eggNOG" id="COG2204">
    <property type="taxonomic scope" value="Bacteria"/>
</dbReference>
<dbReference type="InterPro" id="IPR001789">
    <property type="entry name" value="Sig_transdc_resp-reg_receiver"/>
</dbReference>
<dbReference type="Proteomes" id="UP000017148">
    <property type="component" value="Unassembled WGS sequence"/>
</dbReference>
<dbReference type="InterPro" id="IPR011006">
    <property type="entry name" value="CheY-like_superfamily"/>
</dbReference>
<dbReference type="STRING" id="1313304.CALK_1484"/>
<dbReference type="GO" id="GO:0000160">
    <property type="term" value="P:phosphorelay signal transduction system"/>
    <property type="evidence" value="ECO:0007669"/>
    <property type="project" value="InterPro"/>
</dbReference>
<feature type="domain" description="HDOD" evidence="3">
    <location>
        <begin position="141"/>
        <end position="337"/>
    </location>
</feature>
<dbReference type="InterPro" id="IPR052340">
    <property type="entry name" value="RNase_Y/CdgJ"/>
</dbReference>
<evidence type="ECO:0000259" key="2">
    <source>
        <dbReference type="PROSITE" id="PS50110"/>
    </source>
</evidence>
<keyword evidence="1" id="KW-0597">Phosphoprotein</keyword>
<reference evidence="4 5" key="1">
    <citation type="journal article" date="2013" name="Environ. Microbiol.">
        <title>Genome analysis of Chitinivibrio alkaliphilus gen. nov., sp. nov., a novel extremely haloalkaliphilic anaerobic chitinolytic bacterium from the candidate phylum Termite Group 3.</title>
        <authorList>
            <person name="Sorokin D.Y."/>
            <person name="Gumerov V.M."/>
            <person name="Rakitin A.L."/>
            <person name="Beletsky A.V."/>
            <person name="Damste J.S."/>
            <person name="Muyzer G."/>
            <person name="Mardanov A.V."/>
            <person name="Ravin N.V."/>
        </authorList>
    </citation>
    <scope>NUCLEOTIDE SEQUENCE [LARGE SCALE GENOMIC DNA]</scope>
    <source>
        <strain evidence="4 5">ACht1</strain>
    </source>
</reference>
<feature type="modified residue" description="4-aspartylphosphate" evidence="1">
    <location>
        <position position="56"/>
    </location>
</feature>
<dbReference type="SUPFAM" id="SSF109604">
    <property type="entry name" value="HD-domain/PDEase-like"/>
    <property type="match status" value="1"/>
</dbReference>
<dbReference type="InterPro" id="IPR013976">
    <property type="entry name" value="HDOD"/>
</dbReference>
<dbReference type="Gene3D" id="1.10.3210.10">
    <property type="entry name" value="Hypothetical protein af1432"/>
    <property type="match status" value="1"/>
</dbReference>
<protein>
    <submittedName>
        <fullName evidence="4">Signal transduction protein</fullName>
    </submittedName>
</protein>
<dbReference type="PROSITE" id="PS51833">
    <property type="entry name" value="HDOD"/>
    <property type="match status" value="1"/>
</dbReference>
<dbReference type="AlphaFoldDB" id="U7DB32"/>
<name>U7DB32_9BACT</name>
<accession>U7DB32</accession>
<gene>
    <name evidence="4" type="ORF">CALK_1484</name>
</gene>
<feature type="domain" description="Response regulatory" evidence="2">
    <location>
        <begin position="4"/>
        <end position="120"/>
    </location>
</feature>
<evidence type="ECO:0000313" key="5">
    <source>
        <dbReference type="Proteomes" id="UP000017148"/>
    </source>
</evidence>
<dbReference type="SUPFAM" id="SSF52172">
    <property type="entry name" value="CheY-like"/>
    <property type="match status" value="1"/>
</dbReference>
<dbReference type="Pfam" id="PF00072">
    <property type="entry name" value="Response_reg"/>
    <property type="match status" value="1"/>
</dbReference>
<dbReference type="Pfam" id="PF08668">
    <property type="entry name" value="HDOD"/>
    <property type="match status" value="1"/>
</dbReference>
<sequence>MSLTALFVDDSALQLSLYKKLTNHLGSSQWEFFFADDALDALELLHFVTVDLVITDLEMPFINGVHFLDMVAEKEPAALRCILSAACSKEDSLSTVRITHQYFHKPLDIRVLEHILAVVVRLRELPLDQHARRWVHVLPSLPIPSQTFNELVTHLSDRHNSVKSVAAIIARDPAATASILKLVNTPFFGCTGTIFSPLQAVALLGIDIVRSLYLLSYLRKIKPSSCGEPPYSFSALAERSFMAYGIAKRLCIHKRIPLEERERVCLAALVMDIGIIVINALYPREVRQYLTTATVPFSTGEERGIVGVSHQDLSQYLLGIWGFEISLIELVEKHHCHGTACMNEGRRILYMTTVHLDCILYDMEPQEYLPASCDKDLAEEICLLYSYSTDML</sequence>
<dbReference type="PANTHER" id="PTHR33525">
    <property type="match status" value="1"/>
</dbReference>
<dbReference type="RefSeq" id="WP_022636939.1">
    <property type="nucleotide sequence ID" value="NZ_ASJR01000011.1"/>
</dbReference>
<comment type="caution">
    <text evidence="4">The sequence shown here is derived from an EMBL/GenBank/DDBJ whole genome shotgun (WGS) entry which is preliminary data.</text>
</comment>
<dbReference type="eggNOG" id="COG1639">
    <property type="taxonomic scope" value="Bacteria"/>
</dbReference>